<organism evidence="1 2">
    <name type="scientific">Photorhabdus luminescens</name>
    <name type="common">Xenorhabdus luminescens</name>
    <dbReference type="NCBI Taxonomy" id="29488"/>
    <lineage>
        <taxon>Bacteria</taxon>
        <taxon>Pseudomonadati</taxon>
        <taxon>Pseudomonadota</taxon>
        <taxon>Gammaproteobacteria</taxon>
        <taxon>Enterobacterales</taxon>
        <taxon>Morganellaceae</taxon>
        <taxon>Photorhabdus</taxon>
    </lineage>
</organism>
<proteinExistence type="predicted"/>
<evidence type="ECO:0000313" key="1">
    <source>
        <dbReference type="EMBL" id="SCZ56969.1"/>
    </source>
</evidence>
<dbReference type="EMBL" id="FMWJ01000003">
    <property type="protein sequence ID" value="SCZ56969.1"/>
    <property type="molecule type" value="Genomic_DNA"/>
</dbReference>
<dbReference type="Pfam" id="PF10636">
    <property type="entry name" value="hemP"/>
    <property type="match status" value="1"/>
</dbReference>
<dbReference type="OrthoDB" id="6121157at2"/>
<dbReference type="AlphaFoldDB" id="A0A1G5Q6Q7"/>
<reference evidence="2" key="1">
    <citation type="submission" date="2016-10" db="EMBL/GenBank/DDBJ databases">
        <authorList>
            <person name="Varghese N."/>
            <person name="Submissions S."/>
        </authorList>
    </citation>
    <scope>NUCLEOTIDE SEQUENCE [LARGE SCALE GENOMIC DNA]</scope>
    <source>
        <strain evidence="2">ATCC 29999</strain>
    </source>
</reference>
<dbReference type="GeneID" id="45654417"/>
<dbReference type="InterPro" id="IPR019600">
    <property type="entry name" value="Hemin_uptake_protein_HemP"/>
</dbReference>
<name>A0A1G5Q6Q7_PHOLU</name>
<dbReference type="Gene3D" id="2.10.70.10">
    <property type="entry name" value="Complement Module, domain 1"/>
    <property type="match status" value="1"/>
</dbReference>
<keyword evidence="2" id="KW-1185">Reference proteome</keyword>
<sequence>MTKICHQHSFIALKEQCNIYPAEIVQIGYIDSKQLLGELGITKIRHQGEFYQLRQTKAGKLILTK</sequence>
<accession>A0A1G5Q6Q7</accession>
<dbReference type="Proteomes" id="UP000183223">
    <property type="component" value="Unassembled WGS sequence"/>
</dbReference>
<evidence type="ECO:0000313" key="2">
    <source>
        <dbReference type="Proteomes" id="UP000183223"/>
    </source>
</evidence>
<dbReference type="STRING" id="29488.KS18_01055"/>
<protein>
    <submittedName>
        <fullName evidence="1">Hemin uptake protein hemP</fullName>
    </submittedName>
</protein>
<gene>
    <name evidence="1" type="ORF">SAMN02982990_00980</name>
</gene>
<dbReference type="RefSeq" id="WP_049581297.1">
    <property type="nucleotide sequence ID" value="NZ_CAWNHP010000055.1"/>
</dbReference>